<evidence type="ECO:0000256" key="1">
    <source>
        <dbReference type="SAM" id="Phobius"/>
    </source>
</evidence>
<dbReference type="Proteomes" id="UP000732858">
    <property type="component" value="Unassembled WGS sequence"/>
</dbReference>
<dbReference type="PIRSF" id="PIRSF004525">
    <property type="entry name" value="Pilin_peptidase-dep_B_prd"/>
    <property type="match status" value="1"/>
</dbReference>
<gene>
    <name evidence="2" type="ORF">HT657_05710</name>
    <name evidence="3" type="ORF">HT672_07840</name>
</gene>
<dbReference type="NCBIfam" id="TIGR02532">
    <property type="entry name" value="IV_pilin_GFxxxE"/>
    <property type="match status" value="1"/>
</dbReference>
<protein>
    <submittedName>
        <fullName evidence="3">Prepilin-type N-terminal cleavage/methylation domain-containing protein</fullName>
    </submittedName>
</protein>
<keyword evidence="1" id="KW-0472">Membrane</keyword>
<evidence type="ECO:0000313" key="2">
    <source>
        <dbReference type="EMBL" id="MBV6531632.1"/>
    </source>
</evidence>
<accession>A0A949WGK2</accession>
<proteinExistence type="predicted"/>
<dbReference type="EMBL" id="JABULY010000002">
    <property type="protein sequence ID" value="MBV6531632.1"/>
    <property type="molecule type" value="Genomic_DNA"/>
</dbReference>
<keyword evidence="1" id="KW-0812">Transmembrane</keyword>
<dbReference type="Proteomes" id="UP001196379">
    <property type="component" value="Unassembled WGS sequence"/>
</dbReference>
<dbReference type="InterPro" id="IPR012902">
    <property type="entry name" value="N_methyl_site"/>
</dbReference>
<reference evidence="3 5" key="1">
    <citation type="journal article" date="2021" name="Mol. Ecol.">
        <title>Polar bear-adapted Ursidibacter maritimus are remarkably conserved after generations in captivity.</title>
        <authorList>
            <person name="Espinosa-Gongora C."/>
            <person name="Hansen M.J."/>
            <person name="Bertelsen M.F."/>
            <person name="Bojesen A.M."/>
        </authorList>
    </citation>
    <scope>NUCLEOTIDE SEQUENCE</scope>
    <source>
        <strain evidence="3">Pb43105x</strain>
        <strain evidence="2 5">Pb43106</strain>
    </source>
</reference>
<comment type="caution">
    <text evidence="3">The sequence shown here is derived from an EMBL/GenBank/DDBJ whole genome shotgun (WGS) entry which is preliminary data.</text>
</comment>
<dbReference type="AlphaFoldDB" id="A0A949WGK2"/>
<dbReference type="EMBL" id="JABUMC010000017">
    <property type="protein sequence ID" value="MBV6547185.1"/>
    <property type="molecule type" value="Genomic_DNA"/>
</dbReference>
<evidence type="ECO:0000313" key="4">
    <source>
        <dbReference type="Proteomes" id="UP000732858"/>
    </source>
</evidence>
<organism evidence="3 4">
    <name type="scientific">Ursidibacter maritimus</name>
    <dbReference type="NCBI Taxonomy" id="1331689"/>
    <lineage>
        <taxon>Bacteria</taxon>
        <taxon>Pseudomonadati</taxon>
        <taxon>Pseudomonadota</taxon>
        <taxon>Gammaproteobacteria</taxon>
        <taxon>Pasteurellales</taxon>
        <taxon>Pasteurellaceae</taxon>
        <taxon>Ursidibacter</taxon>
    </lineage>
</organism>
<dbReference type="Pfam" id="PF07963">
    <property type="entry name" value="N_methyl"/>
    <property type="match status" value="1"/>
</dbReference>
<evidence type="ECO:0000313" key="3">
    <source>
        <dbReference type="EMBL" id="MBV6547185.1"/>
    </source>
</evidence>
<evidence type="ECO:0000313" key="5">
    <source>
        <dbReference type="Proteomes" id="UP001196379"/>
    </source>
</evidence>
<dbReference type="InterPro" id="IPR016419">
    <property type="entry name" value="Prepilin_Pept-dep_B_prd"/>
</dbReference>
<keyword evidence="1" id="KW-1133">Transmembrane helix</keyword>
<name>A0A949WGK2_9PAST</name>
<dbReference type="RefSeq" id="WP_157402356.1">
    <property type="nucleotide sequence ID" value="NZ_JABULY010000002.1"/>
</dbReference>
<dbReference type="OrthoDB" id="5296662at2"/>
<feature type="transmembrane region" description="Helical" evidence="1">
    <location>
        <begin position="20"/>
        <end position="41"/>
    </location>
</feature>
<keyword evidence="5" id="KW-1185">Reference proteome</keyword>
<sequence>MLFRKIKDQTVIRTYKAFTLIEILVVIFIGTIILLSISNLLNNFYFNQYKKEKLFNLQKQSHQIINYLQQNIQHLAYQGDYREQSNVELFSDNDQHYFLNKRCFVFFYDLNGDGCIGNRNKTKSCKLHKSNKTKEISKEFFGFKFENNMIYVFENKSIDNCVGEYCQEYLSNCQTGKWRKMSDLADYTVENLTFSWKNEGSLLHIHLITSTAKDKKLTYELNSYVYILNGKEK</sequence>
<dbReference type="GeneID" id="65548143"/>